<sequence>MKVDKTTLTDFINTSFPSYKVDITAFNSGVIVIDVFRSGDVVAIQYDGESYIGVSVVPDTKRAGGAGLPQNVFHTVKEFEDYIKRIA</sequence>
<reference evidence="1 2" key="1">
    <citation type="submission" date="2016-10" db="EMBL/GenBank/DDBJ databases">
        <authorList>
            <person name="de Groot N.N."/>
        </authorList>
    </citation>
    <scope>NUCLEOTIDE SEQUENCE [LARGE SCALE GENOMIC DNA]</scope>
    <source>
        <strain evidence="1 2">DSM 21039</strain>
    </source>
</reference>
<protein>
    <submittedName>
        <fullName evidence="1">Uncharacterized protein</fullName>
    </submittedName>
</protein>
<evidence type="ECO:0000313" key="2">
    <source>
        <dbReference type="Proteomes" id="UP000198984"/>
    </source>
</evidence>
<dbReference type="RefSeq" id="WP_089920179.1">
    <property type="nucleotide sequence ID" value="NZ_FOBB01000011.1"/>
</dbReference>
<accession>A0A1H8HM05</accession>
<dbReference type="EMBL" id="FOBB01000011">
    <property type="protein sequence ID" value="SEN57143.1"/>
    <property type="molecule type" value="Genomic_DNA"/>
</dbReference>
<dbReference type="Proteomes" id="UP000198984">
    <property type="component" value="Unassembled WGS sequence"/>
</dbReference>
<organism evidence="1 2">
    <name type="scientific">Chitinophaga rupis</name>
    <dbReference type="NCBI Taxonomy" id="573321"/>
    <lineage>
        <taxon>Bacteria</taxon>
        <taxon>Pseudomonadati</taxon>
        <taxon>Bacteroidota</taxon>
        <taxon>Chitinophagia</taxon>
        <taxon>Chitinophagales</taxon>
        <taxon>Chitinophagaceae</taxon>
        <taxon>Chitinophaga</taxon>
    </lineage>
</organism>
<proteinExistence type="predicted"/>
<name>A0A1H8HM05_9BACT</name>
<evidence type="ECO:0000313" key="1">
    <source>
        <dbReference type="EMBL" id="SEN57143.1"/>
    </source>
</evidence>
<dbReference type="AlphaFoldDB" id="A0A1H8HM05"/>
<gene>
    <name evidence="1" type="ORF">SAMN04488505_111102</name>
</gene>
<keyword evidence="2" id="KW-1185">Reference proteome</keyword>
<dbReference type="STRING" id="573321.SAMN04488505_111102"/>